<accession>A0A1A8ADI6</accession>
<dbReference type="GO" id="GO:0000981">
    <property type="term" value="F:DNA-binding transcription factor activity, RNA polymerase II-specific"/>
    <property type="evidence" value="ECO:0007669"/>
    <property type="project" value="TreeGrafter"/>
</dbReference>
<evidence type="ECO:0000313" key="7">
    <source>
        <dbReference type="EMBL" id="SBP52295.1"/>
    </source>
</evidence>
<dbReference type="GO" id="GO:0005634">
    <property type="term" value="C:nucleus"/>
    <property type="evidence" value="ECO:0007669"/>
    <property type="project" value="UniProtKB-SubCell"/>
</dbReference>
<protein>
    <submittedName>
        <fullName evidence="7 8">Forkhead box F2a</fullName>
    </submittedName>
</protein>
<feature type="domain" description="Fork-head" evidence="6">
    <location>
        <begin position="51"/>
        <end position="145"/>
    </location>
</feature>
<dbReference type="PROSITE" id="PS00657">
    <property type="entry name" value="FORK_HEAD_1"/>
    <property type="match status" value="1"/>
</dbReference>
<name>A0A1A8ADI6_NOTFU</name>
<evidence type="ECO:0000313" key="8">
    <source>
        <dbReference type="Ensembl" id="ENSNFUP00015048914.1"/>
    </source>
</evidence>
<dbReference type="InterPro" id="IPR018122">
    <property type="entry name" value="TF_fork_head_CS_1"/>
</dbReference>
<feature type="region of interest" description="Disordered" evidence="5">
    <location>
        <begin position="30"/>
        <end position="50"/>
    </location>
</feature>
<dbReference type="AlphaFoldDB" id="A0A1A8ADI6"/>
<dbReference type="GeneID" id="107384426"/>
<dbReference type="SMART" id="SM00339">
    <property type="entry name" value="FH"/>
    <property type="match status" value="1"/>
</dbReference>
<dbReference type="SUPFAM" id="SSF46785">
    <property type="entry name" value="Winged helix' DNA-binding domain"/>
    <property type="match status" value="1"/>
</dbReference>
<sequence>MTDISHDHLNPVVPVHSDPSAALFGAQPEMERVQSAANGKKGNASSKRPEKPPYSYIALIVMAIQSSPNKRLTLSEIYQFLQARFPFFRGTYQGWKNSVRHNLSLNECFIKLPKGLGRPGKGHHWTVDPGSEFMFEEGFFRRRPRGFRRKCQAMQRGYRVMKGLGLGGAMLPQHSFDFPPGSFASSYNLDGMGNPAPGGFEGLGGGRSSNTDYYPASSSPLQMMSALDSQSHYVNAAAQWSAPASVNIKQQAPNSDSSLSLEQGLHHSARDPADNSVGLSLCSSHSAAPVRDRKEFLLNINGISLLHPNCGRSFYHHHLPHQHHQQSVYQDEKSGVM</sequence>
<reference evidence="7" key="2">
    <citation type="submission" date="2016-05" db="EMBL/GenBank/DDBJ databases">
        <authorList>
            <person name="Lavstsen T."/>
            <person name="Jespersen J.S."/>
        </authorList>
    </citation>
    <scope>NUCLEOTIDE SEQUENCE</scope>
    <source>
        <tissue evidence="7">Brain</tissue>
    </source>
</reference>
<evidence type="ECO:0000256" key="4">
    <source>
        <dbReference type="PROSITE-ProRule" id="PRU00089"/>
    </source>
</evidence>
<dbReference type="InterPro" id="IPR036390">
    <property type="entry name" value="WH_DNA-bd_sf"/>
</dbReference>
<keyword evidence="3 4" id="KW-0539">Nucleus</keyword>
<dbReference type="FunFam" id="1.10.10.10:FF:000071">
    <property type="entry name" value="Forkhead box F1"/>
    <property type="match status" value="1"/>
</dbReference>
<reference evidence="8" key="4">
    <citation type="submission" date="2025-05" db="UniProtKB">
        <authorList>
            <consortium name="Ensembl"/>
        </authorList>
    </citation>
    <scope>IDENTIFICATION</scope>
</reference>
<dbReference type="PANTHER" id="PTHR46262:SF3">
    <property type="entry name" value="FORKHEAD BOX PROTEIN F2"/>
    <property type="match status" value="1"/>
</dbReference>
<feature type="DNA-binding region" description="Fork-head" evidence="4">
    <location>
        <begin position="51"/>
        <end position="145"/>
    </location>
</feature>
<dbReference type="Proteomes" id="UP000694548">
    <property type="component" value="Chromosome sgr09"/>
</dbReference>
<proteinExistence type="predicted"/>
<dbReference type="EMBL" id="HADY01013810">
    <property type="protein sequence ID" value="SBP52295.1"/>
    <property type="molecule type" value="Transcribed_RNA"/>
</dbReference>
<dbReference type="PANTHER" id="PTHR46262">
    <property type="entry name" value="FORKHEAD BOX PROTEIN BINIOU"/>
    <property type="match status" value="1"/>
</dbReference>
<feature type="region of interest" description="Disordered" evidence="5">
    <location>
        <begin position="249"/>
        <end position="272"/>
    </location>
</feature>
<dbReference type="InterPro" id="IPR051770">
    <property type="entry name" value="Forkhead_box_regulator"/>
</dbReference>
<evidence type="ECO:0000259" key="6">
    <source>
        <dbReference type="PROSITE" id="PS50039"/>
    </source>
</evidence>
<reference evidence="7" key="3">
    <citation type="submission" date="2016-06" db="EMBL/GenBank/DDBJ databases">
        <title>The genome of a short-lived fish provides insights into sex chromosome evolution and the genetic control of aging.</title>
        <authorList>
            <person name="Reichwald K."/>
            <person name="Felder M."/>
            <person name="Petzold A."/>
            <person name="Koch P."/>
            <person name="Groth M."/>
            <person name="Platzer M."/>
        </authorList>
    </citation>
    <scope>NUCLEOTIDE SEQUENCE</scope>
    <source>
        <tissue evidence="7">Brain</tissue>
    </source>
</reference>
<dbReference type="Gene3D" id="1.10.10.10">
    <property type="entry name" value="Winged helix-like DNA-binding domain superfamily/Winged helix DNA-binding domain"/>
    <property type="match status" value="1"/>
</dbReference>
<reference evidence="8" key="1">
    <citation type="submission" date="2014-08" db="EMBL/GenBank/DDBJ databases">
        <authorList>
            <person name="Senf B."/>
            <person name="Petzold A."/>
            <person name="Downie B.R."/>
            <person name="Koch P."/>
            <person name="Platzer M."/>
        </authorList>
    </citation>
    <scope>NUCLEOTIDE SEQUENCE [LARGE SCALE GENOMIC DNA]</scope>
    <source>
        <strain evidence="8">GRZ</strain>
    </source>
</reference>
<dbReference type="PROSITE" id="PS50039">
    <property type="entry name" value="FORK_HEAD_3"/>
    <property type="match status" value="1"/>
</dbReference>
<dbReference type="InterPro" id="IPR001766">
    <property type="entry name" value="Fork_head_dom"/>
</dbReference>
<dbReference type="PROSITE" id="PS00658">
    <property type="entry name" value="FORK_HEAD_2"/>
    <property type="match status" value="1"/>
</dbReference>
<comment type="subcellular location">
    <subcellularLocation>
        <location evidence="1 4">Nucleus</location>
    </subcellularLocation>
</comment>
<evidence type="ECO:0000256" key="2">
    <source>
        <dbReference type="ARBA" id="ARBA00023125"/>
    </source>
</evidence>
<dbReference type="PRINTS" id="PR00053">
    <property type="entry name" value="FORKHEAD"/>
</dbReference>
<dbReference type="InterPro" id="IPR036388">
    <property type="entry name" value="WH-like_DNA-bd_sf"/>
</dbReference>
<dbReference type="GO" id="GO:0000978">
    <property type="term" value="F:RNA polymerase II cis-regulatory region sequence-specific DNA binding"/>
    <property type="evidence" value="ECO:0007669"/>
    <property type="project" value="TreeGrafter"/>
</dbReference>
<evidence type="ECO:0000256" key="1">
    <source>
        <dbReference type="ARBA" id="ARBA00004123"/>
    </source>
</evidence>
<gene>
    <name evidence="7" type="primary">FOXF2A</name>
</gene>
<keyword evidence="9" id="KW-1185">Reference proteome</keyword>
<dbReference type="Ensembl" id="ENSNFUT00015051032.1">
    <property type="protein sequence ID" value="ENSNFUP00015048914.1"/>
    <property type="gene ID" value="ENSNFUG00015023057.1"/>
</dbReference>
<feature type="compositionally biased region" description="Polar residues" evidence="5">
    <location>
        <begin position="249"/>
        <end position="261"/>
    </location>
</feature>
<keyword evidence="2 4" id="KW-0238">DNA-binding</keyword>
<organism evidence="7">
    <name type="scientific">Nothobranchius furzeri</name>
    <name type="common">Turquoise killifish</name>
    <dbReference type="NCBI Taxonomy" id="105023"/>
    <lineage>
        <taxon>Eukaryota</taxon>
        <taxon>Metazoa</taxon>
        <taxon>Chordata</taxon>
        <taxon>Craniata</taxon>
        <taxon>Vertebrata</taxon>
        <taxon>Euteleostomi</taxon>
        <taxon>Actinopterygii</taxon>
        <taxon>Neopterygii</taxon>
        <taxon>Teleostei</taxon>
        <taxon>Neoteleostei</taxon>
        <taxon>Acanthomorphata</taxon>
        <taxon>Ovalentaria</taxon>
        <taxon>Atherinomorphae</taxon>
        <taxon>Cyprinodontiformes</taxon>
        <taxon>Nothobranchiidae</taxon>
        <taxon>Nothobranchius</taxon>
    </lineage>
</organism>
<evidence type="ECO:0000313" key="9">
    <source>
        <dbReference type="Proteomes" id="UP000694548"/>
    </source>
</evidence>
<dbReference type="GO" id="GO:0009887">
    <property type="term" value="P:animal organ morphogenesis"/>
    <property type="evidence" value="ECO:0007669"/>
    <property type="project" value="TreeGrafter"/>
</dbReference>
<dbReference type="InterPro" id="IPR030456">
    <property type="entry name" value="TF_fork_head_CS_2"/>
</dbReference>
<evidence type="ECO:0000256" key="5">
    <source>
        <dbReference type="SAM" id="MobiDB-lite"/>
    </source>
</evidence>
<dbReference type="GeneTree" id="ENSGT00940000163866"/>
<dbReference type="GO" id="GO:0048731">
    <property type="term" value="P:system development"/>
    <property type="evidence" value="ECO:0007669"/>
    <property type="project" value="UniProtKB-ARBA"/>
</dbReference>
<dbReference type="Pfam" id="PF00250">
    <property type="entry name" value="Forkhead"/>
    <property type="match status" value="1"/>
</dbReference>
<dbReference type="RefSeq" id="XP_054596826.2">
    <property type="nucleotide sequence ID" value="XM_054740851.2"/>
</dbReference>
<evidence type="ECO:0000256" key="3">
    <source>
        <dbReference type="ARBA" id="ARBA00023242"/>
    </source>
</evidence>